<name>A0A5N6QHQ6_9ROSI</name>
<dbReference type="EMBL" id="CM017321">
    <property type="protein sequence ID" value="KAE7997680.1"/>
    <property type="molecule type" value="Genomic_DNA"/>
</dbReference>
<sequence length="125" mass="13361">MAFLLAPLPDGSLSKPQFVPPSSHASLALKKKKKKRTWLLPKECRQPPPSVSAHGLAPACLLWSSTAQPSAAAPPLAFHRSFSPVFHGSKSFTTDLQPLAAALCCLLASAPISATPSRKYFISRQ</sequence>
<evidence type="ECO:0000313" key="1">
    <source>
        <dbReference type="EMBL" id="KAE7997680.1"/>
    </source>
</evidence>
<gene>
    <name evidence="1" type="ORF">FH972_002290</name>
</gene>
<protein>
    <submittedName>
        <fullName evidence="1">Uncharacterized protein</fullName>
    </submittedName>
</protein>
<keyword evidence="2" id="KW-1185">Reference proteome</keyword>
<accession>A0A5N6QHQ6</accession>
<evidence type="ECO:0000313" key="2">
    <source>
        <dbReference type="Proteomes" id="UP000327013"/>
    </source>
</evidence>
<dbReference type="Proteomes" id="UP000327013">
    <property type="component" value="Chromosome 1"/>
</dbReference>
<proteinExistence type="predicted"/>
<dbReference type="AlphaFoldDB" id="A0A5N6QHQ6"/>
<reference evidence="1 2" key="1">
    <citation type="submission" date="2019-06" db="EMBL/GenBank/DDBJ databases">
        <title>A chromosomal-level reference genome of Carpinus fangiana (Coryloideae, Betulaceae).</title>
        <authorList>
            <person name="Yang X."/>
            <person name="Wang Z."/>
            <person name="Zhang L."/>
            <person name="Hao G."/>
            <person name="Liu J."/>
            <person name="Yang Y."/>
        </authorList>
    </citation>
    <scope>NUCLEOTIDE SEQUENCE [LARGE SCALE GENOMIC DNA]</scope>
    <source>
        <strain evidence="1">Cfa_2016G</strain>
        <tissue evidence="1">Leaf</tissue>
    </source>
</reference>
<organism evidence="1 2">
    <name type="scientific">Carpinus fangiana</name>
    <dbReference type="NCBI Taxonomy" id="176857"/>
    <lineage>
        <taxon>Eukaryota</taxon>
        <taxon>Viridiplantae</taxon>
        <taxon>Streptophyta</taxon>
        <taxon>Embryophyta</taxon>
        <taxon>Tracheophyta</taxon>
        <taxon>Spermatophyta</taxon>
        <taxon>Magnoliopsida</taxon>
        <taxon>eudicotyledons</taxon>
        <taxon>Gunneridae</taxon>
        <taxon>Pentapetalae</taxon>
        <taxon>rosids</taxon>
        <taxon>fabids</taxon>
        <taxon>Fagales</taxon>
        <taxon>Betulaceae</taxon>
        <taxon>Carpinus</taxon>
    </lineage>
</organism>